<dbReference type="Pfam" id="PF09273">
    <property type="entry name" value="Rubis-subs-bind"/>
    <property type="match status" value="1"/>
</dbReference>
<comment type="caution">
    <text evidence="7">The sequence shown here is derived from an EMBL/GenBank/DDBJ whole genome shotgun (WGS) entry which is preliminary data.</text>
</comment>
<dbReference type="SUPFAM" id="SSF82199">
    <property type="entry name" value="SET domain"/>
    <property type="match status" value="1"/>
</dbReference>
<evidence type="ECO:0000256" key="1">
    <source>
        <dbReference type="ARBA" id="ARBA00022603"/>
    </source>
</evidence>
<organism evidence="7 8">
    <name type="scientific">Prorocentrum cordatum</name>
    <dbReference type="NCBI Taxonomy" id="2364126"/>
    <lineage>
        <taxon>Eukaryota</taxon>
        <taxon>Sar</taxon>
        <taxon>Alveolata</taxon>
        <taxon>Dinophyceae</taxon>
        <taxon>Prorocentrales</taxon>
        <taxon>Prorocentraceae</taxon>
        <taxon>Prorocentrum</taxon>
    </lineage>
</organism>
<reference evidence="7" key="1">
    <citation type="submission" date="2023-10" db="EMBL/GenBank/DDBJ databases">
        <authorList>
            <person name="Chen Y."/>
            <person name="Shah S."/>
            <person name="Dougan E. K."/>
            <person name="Thang M."/>
            <person name="Chan C."/>
        </authorList>
    </citation>
    <scope>NUCLEOTIDE SEQUENCE [LARGE SCALE GENOMIC DNA]</scope>
</reference>
<evidence type="ECO:0000256" key="5">
    <source>
        <dbReference type="SAM" id="MobiDB-lite"/>
    </source>
</evidence>
<dbReference type="Gene3D" id="3.90.1410.10">
    <property type="entry name" value="set domain protein methyltransferase, domain 1"/>
    <property type="match status" value="1"/>
</dbReference>
<evidence type="ECO:0000259" key="6">
    <source>
        <dbReference type="Pfam" id="PF09273"/>
    </source>
</evidence>
<dbReference type="PANTHER" id="PTHR13271">
    <property type="entry name" value="UNCHARACTERIZED PUTATIVE METHYLTRANSFERASE"/>
    <property type="match status" value="1"/>
</dbReference>
<evidence type="ECO:0000313" key="7">
    <source>
        <dbReference type="EMBL" id="CAK0807304.1"/>
    </source>
</evidence>
<evidence type="ECO:0000313" key="8">
    <source>
        <dbReference type="Proteomes" id="UP001189429"/>
    </source>
</evidence>
<keyword evidence="4" id="KW-0175">Coiled coil</keyword>
<feature type="region of interest" description="Disordered" evidence="5">
    <location>
        <begin position="869"/>
        <end position="892"/>
    </location>
</feature>
<feature type="compositionally biased region" description="Acidic residues" evidence="5">
    <location>
        <begin position="41"/>
        <end position="50"/>
    </location>
</feature>
<proteinExistence type="predicted"/>
<keyword evidence="3" id="KW-0949">S-adenosyl-L-methionine</keyword>
<dbReference type="Gene3D" id="3.90.1420.10">
    <property type="entry name" value="Rubisco LSMT, substrate-binding domain"/>
    <property type="match status" value="1"/>
</dbReference>
<feature type="domain" description="Rubisco LSMT substrate-binding" evidence="6">
    <location>
        <begin position="474"/>
        <end position="602"/>
    </location>
</feature>
<keyword evidence="2" id="KW-0808">Transferase</keyword>
<protein>
    <recommendedName>
        <fullName evidence="6">Rubisco LSMT substrate-binding domain-containing protein</fullName>
    </recommendedName>
</protein>
<accession>A0ABN9QQH0</accession>
<gene>
    <name evidence="7" type="ORF">PCOR1329_LOCUS13215</name>
</gene>
<evidence type="ECO:0000256" key="2">
    <source>
        <dbReference type="ARBA" id="ARBA00022679"/>
    </source>
</evidence>
<dbReference type="InterPro" id="IPR046341">
    <property type="entry name" value="SET_dom_sf"/>
</dbReference>
<dbReference type="CDD" id="cd10527">
    <property type="entry name" value="SET_LSMT"/>
    <property type="match status" value="1"/>
</dbReference>
<name>A0ABN9QQH0_9DINO</name>
<feature type="region of interest" description="Disordered" evidence="5">
    <location>
        <begin position="1"/>
        <end position="50"/>
    </location>
</feature>
<dbReference type="Proteomes" id="UP001189429">
    <property type="component" value="Unassembled WGS sequence"/>
</dbReference>
<feature type="coiled-coil region" evidence="4">
    <location>
        <begin position="661"/>
        <end position="712"/>
    </location>
</feature>
<dbReference type="InterPro" id="IPR050600">
    <property type="entry name" value="SETD3_SETD6_MTase"/>
</dbReference>
<sequence>MSAPPPQTGDSPAGGGLRRRPGLPTEGAQVHYDWRVVPGGEGDDDQDGADDMVFEEEYPTKLQEYFNIFCDYVFWILLAYCASNLLLWGGEKAGLISPQYEEWSPIRWWHSNPHEVQKELFQNATMNTGTSEQFDSLKRWIEGGPGGWVSPKLFVSDYLSERGRYDRRLEVREPVEKDEVLVRLPLSHVLSADFCQQDITDSTIRQVVDAQKRSSDPIDINPWTWITLYMIAHARKGASGGSSSTQRFDSLLKGEYIDASLSYLPVFWDDENLHWLNGTDLLDVHVLDVHAAIETEYHKLTYLVSSIENEIPIIDFKKWAMVVMSRGETVNLPDRENKTRTVPQLAIMPLIDLVDHHLPMPEHPLFTDDDLHKTQESGSRTNISYNTDLAAVVLKARENMEGKSAVTVGYGVRSNADYLLYHGFTMGREWSDLTLCTQYATIELPLPSDLPTWKSRFLAHPYRFAVPACPNRKSTPHVIVGAARFLEATEDDVVDFEKILAKDPSLVDGPVVSKEGGFMAHGAREAVAAVCDTTAQPPVCRAPLSLTSELAAWELIRKQTVARVAKHIGSIKEDERLLDDDDKRNHLTVNQRHAVIARREEKDAYKNDVNHHIEVLATLVVATRRSGAEDQPSIEHIVVLKYAIAALDPISTRMAQTKYEIAMTTEQIEKLDHKIQELQTQREEMAQKVSGRMENMQDLEAMEEEEKTMKQQEASGGITFHGNTRHGNGAINYGKGMNPPAEIQQLMQMWMQQQHQVEQQASEDDRMVDADFSGLVCEGTAAPLPASAMASAASAPVGGILTAQQIAELQKTNNMQPIMVSQSGPPQALYQRGAIWGPTQMWSNPNSQQQVISLCSQPEAVAFVDPAQLAPTQPASQQELIQGPKESLTDDI</sequence>
<evidence type="ECO:0000256" key="4">
    <source>
        <dbReference type="SAM" id="Coils"/>
    </source>
</evidence>
<keyword evidence="1" id="KW-0489">Methyltransferase</keyword>
<dbReference type="InterPro" id="IPR015353">
    <property type="entry name" value="Rubisco_LSMT_subst-bd"/>
</dbReference>
<feature type="compositionally biased region" description="Polar residues" evidence="5">
    <location>
        <begin position="870"/>
        <end position="880"/>
    </location>
</feature>
<dbReference type="EMBL" id="CAUYUJ010003892">
    <property type="protein sequence ID" value="CAK0807304.1"/>
    <property type="molecule type" value="Genomic_DNA"/>
</dbReference>
<evidence type="ECO:0000256" key="3">
    <source>
        <dbReference type="ARBA" id="ARBA00022691"/>
    </source>
</evidence>
<keyword evidence="8" id="KW-1185">Reference proteome</keyword>
<dbReference type="InterPro" id="IPR036464">
    <property type="entry name" value="Rubisco_LSMT_subst-bd_sf"/>
</dbReference>